<name>W9R8G2_9ROSA</name>
<keyword evidence="2" id="KW-0732">Signal</keyword>
<dbReference type="Gene3D" id="1.10.287.110">
    <property type="entry name" value="DnaJ domain"/>
    <property type="match status" value="1"/>
</dbReference>
<feature type="chain" id="PRO_5004929325" description="J domain-containing protein" evidence="2">
    <location>
        <begin position="24"/>
        <end position="432"/>
    </location>
</feature>
<feature type="region of interest" description="Disordered" evidence="1">
    <location>
        <begin position="202"/>
        <end position="226"/>
    </location>
</feature>
<dbReference type="SUPFAM" id="SSF56112">
    <property type="entry name" value="Protein kinase-like (PK-like)"/>
    <property type="match status" value="1"/>
</dbReference>
<evidence type="ECO:0000256" key="1">
    <source>
        <dbReference type="SAM" id="MobiDB-lite"/>
    </source>
</evidence>
<reference evidence="4" key="1">
    <citation type="submission" date="2013-01" db="EMBL/GenBank/DDBJ databases">
        <title>Draft Genome Sequence of a Mulberry Tree, Morus notabilis C.K. Schneid.</title>
        <authorList>
            <person name="He N."/>
            <person name="Zhao S."/>
        </authorList>
    </citation>
    <scope>NUCLEOTIDE SEQUENCE</scope>
</reference>
<dbReference type="InterPro" id="IPR011009">
    <property type="entry name" value="Kinase-like_dom_sf"/>
</dbReference>
<evidence type="ECO:0000313" key="4">
    <source>
        <dbReference type="Proteomes" id="UP000030645"/>
    </source>
</evidence>
<gene>
    <name evidence="3" type="ORF">L484_012185</name>
</gene>
<dbReference type="Proteomes" id="UP000030645">
    <property type="component" value="Unassembled WGS sequence"/>
</dbReference>
<accession>W9R8G2</accession>
<sequence>MPWPIPRWRNLLLLKNSLIPSSSVVTQFASFHSTPIYFQKWKNNFNALGLNVLVFIWSQGVKGSHQHQASKKQMRFAIRQRRADTKKALNDFLYRSGPSKFSLPEEESGWKIGWNTGKSDNSNKKHKSRNSAGHDDRYHQKINKRKVRRANFGWDFDEHRDTTFEATFGNRRCTWSFNSRGESFFRSSASEFEWTEHSSWKHSRTWGSSSDSESDDETYTLGSSSDRTILGLPPTGPLHLEDVKKAFRLSALKWHPDKHPGPSQLLVPNTTEKPQLLILFFYWLKVKAKALPKETVHIKTLGIGFHKVWILYLRELNGGWATDLPFIFGWMCGVVTGLWLSPFLHYHLIDHRDVKIDEVLVPNEISYLCWSFGFRRNFNDREYDQFSDFISALGNSSLSSSVPDRRVWAMAEEKFKLCVDAYNSLCKVLSPA</sequence>
<keyword evidence="4" id="KW-1185">Reference proteome</keyword>
<dbReference type="CDD" id="cd06257">
    <property type="entry name" value="DnaJ"/>
    <property type="match status" value="1"/>
</dbReference>
<dbReference type="eggNOG" id="KOG0714">
    <property type="taxonomic scope" value="Eukaryota"/>
</dbReference>
<dbReference type="AlphaFoldDB" id="W9R8G2"/>
<dbReference type="InterPro" id="IPR001623">
    <property type="entry name" value="DnaJ_domain"/>
</dbReference>
<protein>
    <recommendedName>
        <fullName evidence="5">J domain-containing protein</fullName>
    </recommendedName>
</protein>
<proteinExistence type="predicted"/>
<organism evidence="3 4">
    <name type="scientific">Morus notabilis</name>
    <dbReference type="NCBI Taxonomy" id="981085"/>
    <lineage>
        <taxon>Eukaryota</taxon>
        <taxon>Viridiplantae</taxon>
        <taxon>Streptophyta</taxon>
        <taxon>Embryophyta</taxon>
        <taxon>Tracheophyta</taxon>
        <taxon>Spermatophyta</taxon>
        <taxon>Magnoliopsida</taxon>
        <taxon>eudicotyledons</taxon>
        <taxon>Gunneridae</taxon>
        <taxon>Pentapetalae</taxon>
        <taxon>rosids</taxon>
        <taxon>fabids</taxon>
        <taxon>Rosales</taxon>
        <taxon>Moraceae</taxon>
        <taxon>Moreae</taxon>
        <taxon>Morus</taxon>
    </lineage>
</organism>
<dbReference type="EMBL" id="KE344707">
    <property type="protein sequence ID" value="EXB76032.1"/>
    <property type="molecule type" value="Genomic_DNA"/>
</dbReference>
<dbReference type="PANTHER" id="PTHR45376">
    <property type="entry name" value="CHAPERONE DNAJ-DOMAIN SUPERFAMILY PROTEIN-RELATED"/>
    <property type="match status" value="1"/>
</dbReference>
<feature type="region of interest" description="Disordered" evidence="1">
    <location>
        <begin position="113"/>
        <end position="138"/>
    </location>
</feature>
<dbReference type="PANTHER" id="PTHR45376:SF5">
    <property type="entry name" value="CHAPERONE DNAJ-DOMAIN SUPERFAMILY PROTEIN"/>
    <property type="match status" value="1"/>
</dbReference>
<feature type="signal peptide" evidence="2">
    <location>
        <begin position="1"/>
        <end position="23"/>
    </location>
</feature>
<evidence type="ECO:0000313" key="3">
    <source>
        <dbReference type="EMBL" id="EXB76032.1"/>
    </source>
</evidence>
<dbReference type="SUPFAM" id="SSF46565">
    <property type="entry name" value="Chaperone J-domain"/>
    <property type="match status" value="1"/>
</dbReference>
<dbReference type="InterPro" id="IPR036869">
    <property type="entry name" value="J_dom_sf"/>
</dbReference>
<evidence type="ECO:0000256" key="2">
    <source>
        <dbReference type="SAM" id="SignalP"/>
    </source>
</evidence>
<dbReference type="STRING" id="981085.W9R8G2"/>
<evidence type="ECO:0008006" key="5">
    <source>
        <dbReference type="Google" id="ProtNLM"/>
    </source>
</evidence>